<dbReference type="AlphaFoldDB" id="A0A485M7G8"/>
<keyword evidence="2" id="KW-0472">Membrane</keyword>
<dbReference type="InterPro" id="IPR025641">
    <property type="entry name" value="DUF4340"/>
</dbReference>
<proteinExistence type="predicted"/>
<sequence>MKGKKEYIILFILIAALAGYLYLQRTDRVHYEVPQIDTVDTGALTWLEIISKDRTVSLTKKDGSWYIEPKGYPADTVKVGKMLQAISDLTLTDLVSESGSVERYNLGEADRITVKAYTGTELTRSFDLGKAAPTHQHTFVSLPGDNRVFHAKGSFRGDFELSASDLRDRQVLSFPKDEITGIRISTQGKETVLTRTEAEPLSKEDQSRNKDDASPKQIVWKNAAGAEADKAEVDALLSDLSNLDCGEYLEDLAKEQAGDPELTITLTGARDYTLSFHPARDGKSPATSSANNYVFVLPDYRQENITKSAEKLTALK</sequence>
<evidence type="ECO:0000256" key="2">
    <source>
        <dbReference type="SAM" id="Phobius"/>
    </source>
</evidence>
<dbReference type="Pfam" id="PF14238">
    <property type="entry name" value="DUF4340"/>
    <property type="match status" value="1"/>
</dbReference>
<evidence type="ECO:0000259" key="3">
    <source>
        <dbReference type="Pfam" id="PF14238"/>
    </source>
</evidence>
<reference evidence="4" key="1">
    <citation type="submission" date="2019-03" db="EMBL/GenBank/DDBJ databases">
        <authorList>
            <person name="Hao L."/>
        </authorList>
    </citation>
    <scope>NUCLEOTIDE SEQUENCE</scope>
</reference>
<dbReference type="EMBL" id="CAADRM010000105">
    <property type="protein sequence ID" value="VFU15418.1"/>
    <property type="molecule type" value="Genomic_DNA"/>
</dbReference>
<feature type="compositionally biased region" description="Basic and acidic residues" evidence="1">
    <location>
        <begin position="196"/>
        <end position="214"/>
    </location>
</feature>
<feature type="region of interest" description="Disordered" evidence="1">
    <location>
        <begin position="189"/>
        <end position="216"/>
    </location>
</feature>
<feature type="transmembrane region" description="Helical" evidence="2">
    <location>
        <begin position="7"/>
        <end position="23"/>
    </location>
</feature>
<evidence type="ECO:0000256" key="1">
    <source>
        <dbReference type="SAM" id="MobiDB-lite"/>
    </source>
</evidence>
<feature type="domain" description="DUF4340" evidence="3">
    <location>
        <begin position="66"/>
        <end position="254"/>
    </location>
</feature>
<organism evidence="4">
    <name type="scientific">anaerobic digester metagenome</name>
    <dbReference type="NCBI Taxonomy" id="1263854"/>
    <lineage>
        <taxon>unclassified sequences</taxon>
        <taxon>metagenomes</taxon>
        <taxon>ecological metagenomes</taxon>
    </lineage>
</organism>
<keyword evidence="2" id="KW-0812">Transmembrane</keyword>
<name>A0A485M7G8_9ZZZZ</name>
<keyword evidence="2" id="KW-1133">Transmembrane helix</keyword>
<protein>
    <recommendedName>
        <fullName evidence="3">DUF4340 domain-containing protein</fullName>
    </recommendedName>
</protein>
<evidence type="ECO:0000313" key="4">
    <source>
        <dbReference type="EMBL" id="VFU15418.1"/>
    </source>
</evidence>
<gene>
    <name evidence="4" type="ORF">SCFA_410062</name>
</gene>
<accession>A0A485M7G8</accession>